<evidence type="ECO:0000313" key="2">
    <source>
        <dbReference type="Proteomes" id="UP000541154"/>
    </source>
</evidence>
<gene>
    <name evidence="1" type="ORF">ETB97_003699</name>
</gene>
<dbReference type="AlphaFoldDB" id="A0A8H6EAI4"/>
<sequence>MDIWSRDSATIASTASDINSGDNGNRNSIGGFTGRTAIQVILLDIDTILGDIRQGDILVQDILDVTLLTGVGFGSASILATEELGVRKGDPVDGLVTLAADRAYTEPVTTVAVHTVDNNLLDLIPKPSELCAAGVAVTLTVNGITGGVVQSQAGDDEVLGSLNVEAMDRPVLDVEVLNARVVHVLDDDEVVRPKKYDTIAINDVTISTGDGNAGARDNNRIEATIHSITGCL</sequence>
<dbReference type="Proteomes" id="UP000541154">
    <property type="component" value="Unassembled WGS sequence"/>
</dbReference>
<protein>
    <submittedName>
        <fullName evidence="1">Uncharacterized protein</fullName>
    </submittedName>
</protein>
<dbReference type="EMBL" id="SPNV01000019">
    <property type="protein sequence ID" value="KAF5865441.1"/>
    <property type="molecule type" value="Genomic_DNA"/>
</dbReference>
<reference evidence="1 2" key="1">
    <citation type="submission" date="2019-04" db="EMBL/GenBank/DDBJ databases">
        <title>Aspergillus burnettii sp. nov., novel species from soil in southeast Queensland.</title>
        <authorList>
            <person name="Gilchrist C.L.M."/>
            <person name="Pitt J.I."/>
            <person name="Lange L."/>
            <person name="Lacey H.J."/>
            <person name="Vuong D."/>
            <person name="Midgley D.J."/>
            <person name="Greenfield P."/>
            <person name="Bradbury M."/>
            <person name="Lacey E."/>
            <person name="Busk P.K."/>
            <person name="Pilgaard B."/>
            <person name="Chooi Y.H."/>
            <person name="Piggott A.M."/>
        </authorList>
    </citation>
    <scope>NUCLEOTIDE SEQUENCE [LARGE SCALE GENOMIC DNA]</scope>
    <source>
        <strain evidence="1 2">FRR 5400</strain>
    </source>
</reference>
<accession>A0A8H6EAI4</accession>
<organism evidence="1 2">
    <name type="scientific">Petromyces alliaceus</name>
    <name type="common">Aspergillus alliaceus</name>
    <dbReference type="NCBI Taxonomy" id="209559"/>
    <lineage>
        <taxon>Eukaryota</taxon>
        <taxon>Fungi</taxon>
        <taxon>Dikarya</taxon>
        <taxon>Ascomycota</taxon>
        <taxon>Pezizomycotina</taxon>
        <taxon>Eurotiomycetes</taxon>
        <taxon>Eurotiomycetidae</taxon>
        <taxon>Eurotiales</taxon>
        <taxon>Aspergillaceae</taxon>
        <taxon>Aspergillus</taxon>
        <taxon>Aspergillus subgen. Circumdati</taxon>
    </lineage>
</organism>
<name>A0A8H6EAI4_PETAA</name>
<comment type="caution">
    <text evidence="1">The sequence shown here is derived from an EMBL/GenBank/DDBJ whole genome shotgun (WGS) entry which is preliminary data.</text>
</comment>
<evidence type="ECO:0000313" key="1">
    <source>
        <dbReference type="EMBL" id="KAF5865441.1"/>
    </source>
</evidence>
<proteinExistence type="predicted"/>
<keyword evidence="2" id="KW-1185">Reference proteome</keyword>